<dbReference type="Pfam" id="PF00535">
    <property type="entry name" value="Glycos_transf_2"/>
    <property type="match status" value="1"/>
</dbReference>
<dbReference type="CAZy" id="GT2">
    <property type="family name" value="Glycosyltransferase Family 2"/>
</dbReference>
<dbReference type="Gene3D" id="3.90.550.10">
    <property type="entry name" value="Spore Coat Polysaccharide Biosynthesis Protein SpsA, Chain A"/>
    <property type="match status" value="1"/>
</dbReference>
<evidence type="ECO:0000259" key="1">
    <source>
        <dbReference type="Pfam" id="PF00535"/>
    </source>
</evidence>
<dbReference type="AlphaFoldDB" id="Q220W5"/>
<dbReference type="EMBL" id="CP000267">
    <property type="protein sequence ID" value="ABD68438.1"/>
    <property type="molecule type" value="Genomic_DNA"/>
</dbReference>
<dbReference type="KEGG" id="rfr:Rfer_0687"/>
<dbReference type="PANTHER" id="PTHR43685:SF2">
    <property type="entry name" value="GLYCOSYLTRANSFERASE 2-LIKE DOMAIN-CONTAINING PROTEIN"/>
    <property type="match status" value="1"/>
</dbReference>
<proteinExistence type="predicted"/>
<gene>
    <name evidence="2" type="ordered locus">Rfer_0687</name>
</gene>
<feature type="domain" description="Glycosyltransferase 2-like" evidence="1">
    <location>
        <begin position="18"/>
        <end position="185"/>
    </location>
</feature>
<sequence length="325" mass="37001">MPVDHANLAHIPNPAVTVIALCFTHARFLHECLNSIAAQTLQDFQLIVTDDCSKDNSADLIQAWLSTHRPDAIFIRHTQNAGLCKTLNEALLHARGEFISMIATDDMWESNKIERQLELMRRQSANVAVIYADASCMDEAGQRQEKDFIEAHTPDCTRPSGRVFAELANRNFIPAMATLIRRQALIDVGGYDERLTYEDYDMWLRLAARYEFVYCPATLARYRIVATSLVRTVFFKPTAQHHLTLCLICQKWLDSGLLSTVQHKAWTERLWSSAYGLYQLGDARSKVWLWQAVRYTRRPRTLLLALACSLGVSRQLAKRLTGTAE</sequence>
<protein>
    <submittedName>
        <fullName evidence="2">Glycosyl transferase, family 2</fullName>
    </submittedName>
</protein>
<accession>Q220W5</accession>
<dbReference type="InterPro" id="IPR001173">
    <property type="entry name" value="Glyco_trans_2-like"/>
</dbReference>
<dbReference type="OrthoDB" id="9816564at2"/>
<evidence type="ECO:0000313" key="2">
    <source>
        <dbReference type="EMBL" id="ABD68438.1"/>
    </source>
</evidence>
<dbReference type="eggNOG" id="COG1216">
    <property type="taxonomic scope" value="Bacteria"/>
</dbReference>
<dbReference type="GO" id="GO:0016740">
    <property type="term" value="F:transferase activity"/>
    <property type="evidence" value="ECO:0007669"/>
    <property type="project" value="UniProtKB-KW"/>
</dbReference>
<dbReference type="SUPFAM" id="SSF53448">
    <property type="entry name" value="Nucleotide-diphospho-sugar transferases"/>
    <property type="match status" value="1"/>
</dbReference>
<keyword evidence="3" id="KW-1185">Reference proteome</keyword>
<dbReference type="PANTHER" id="PTHR43685">
    <property type="entry name" value="GLYCOSYLTRANSFERASE"/>
    <property type="match status" value="1"/>
</dbReference>
<organism evidence="2 3">
    <name type="scientific">Albidiferax ferrireducens (strain ATCC BAA-621 / DSM 15236 / T118)</name>
    <name type="common">Rhodoferax ferrireducens</name>
    <dbReference type="NCBI Taxonomy" id="338969"/>
    <lineage>
        <taxon>Bacteria</taxon>
        <taxon>Pseudomonadati</taxon>
        <taxon>Pseudomonadota</taxon>
        <taxon>Betaproteobacteria</taxon>
        <taxon>Burkholderiales</taxon>
        <taxon>Comamonadaceae</taxon>
        <taxon>Rhodoferax</taxon>
    </lineage>
</organism>
<reference evidence="3" key="1">
    <citation type="submission" date="2006-02" db="EMBL/GenBank/DDBJ databases">
        <title>Complete sequence of chromosome of Rhodoferax ferrireducens DSM 15236.</title>
        <authorList>
            <person name="Copeland A."/>
            <person name="Lucas S."/>
            <person name="Lapidus A."/>
            <person name="Barry K."/>
            <person name="Detter J.C."/>
            <person name="Glavina del Rio T."/>
            <person name="Hammon N."/>
            <person name="Israni S."/>
            <person name="Pitluck S."/>
            <person name="Brettin T."/>
            <person name="Bruce D."/>
            <person name="Han C."/>
            <person name="Tapia R."/>
            <person name="Gilna P."/>
            <person name="Kiss H."/>
            <person name="Schmutz J."/>
            <person name="Larimer F."/>
            <person name="Land M."/>
            <person name="Kyrpides N."/>
            <person name="Ivanova N."/>
            <person name="Richardson P."/>
        </authorList>
    </citation>
    <scope>NUCLEOTIDE SEQUENCE [LARGE SCALE GENOMIC DNA]</scope>
    <source>
        <strain evidence="3">ATCC BAA-621 / DSM 15236 / T118</strain>
    </source>
</reference>
<keyword evidence="2" id="KW-0808">Transferase</keyword>
<dbReference type="RefSeq" id="WP_011463011.1">
    <property type="nucleotide sequence ID" value="NC_007908.1"/>
</dbReference>
<evidence type="ECO:0000313" key="3">
    <source>
        <dbReference type="Proteomes" id="UP000008332"/>
    </source>
</evidence>
<dbReference type="InterPro" id="IPR029044">
    <property type="entry name" value="Nucleotide-diphossugar_trans"/>
</dbReference>
<dbReference type="Proteomes" id="UP000008332">
    <property type="component" value="Chromosome"/>
</dbReference>
<dbReference type="HOGENOM" id="CLU_025996_0_0_4"/>
<name>Q220W5_ALBFT</name>
<dbReference type="STRING" id="338969.Rfer_0687"/>
<dbReference type="InterPro" id="IPR050834">
    <property type="entry name" value="Glycosyltransf_2"/>
</dbReference>